<dbReference type="Proteomes" id="UP001163835">
    <property type="component" value="Unassembled WGS sequence"/>
</dbReference>
<gene>
    <name evidence="1" type="ORF">F5876DRAFT_87064</name>
</gene>
<evidence type="ECO:0000313" key="1">
    <source>
        <dbReference type="EMBL" id="KAJ3813488.1"/>
    </source>
</evidence>
<reference evidence="1" key="1">
    <citation type="submission" date="2022-09" db="EMBL/GenBank/DDBJ databases">
        <title>A Global Phylogenomic Analysis of the Shiitake Genus Lentinula.</title>
        <authorList>
            <consortium name="DOE Joint Genome Institute"/>
            <person name="Sierra-Patev S."/>
            <person name="Min B."/>
            <person name="Naranjo-Ortiz M."/>
            <person name="Looney B."/>
            <person name="Konkel Z."/>
            <person name="Slot J.C."/>
            <person name="Sakamoto Y."/>
            <person name="Steenwyk J.L."/>
            <person name="Rokas A."/>
            <person name="Carro J."/>
            <person name="Camarero S."/>
            <person name="Ferreira P."/>
            <person name="Molpeceres G."/>
            <person name="Ruiz-Duenas F.J."/>
            <person name="Serrano A."/>
            <person name="Henrissat B."/>
            <person name="Drula E."/>
            <person name="Hughes K.W."/>
            <person name="Mata J.L."/>
            <person name="Ishikawa N.K."/>
            <person name="Vargas-Isla R."/>
            <person name="Ushijima S."/>
            <person name="Smith C.A."/>
            <person name="Ahrendt S."/>
            <person name="Andreopoulos W."/>
            <person name="He G."/>
            <person name="Labutti K."/>
            <person name="Lipzen A."/>
            <person name="Ng V."/>
            <person name="Riley R."/>
            <person name="Sandor L."/>
            <person name="Barry K."/>
            <person name="Martinez A.T."/>
            <person name="Xiao Y."/>
            <person name="Gibbons J.G."/>
            <person name="Terashima K."/>
            <person name="Grigoriev I.V."/>
            <person name="Hibbett D.S."/>
        </authorList>
    </citation>
    <scope>NUCLEOTIDE SEQUENCE</scope>
    <source>
        <strain evidence="1">TMI1499</strain>
    </source>
</reference>
<evidence type="ECO:0000313" key="2">
    <source>
        <dbReference type="Proteomes" id="UP001163835"/>
    </source>
</evidence>
<accession>A0ACC1U919</accession>
<sequence>MSLFSKSEGYEAVVYGRLLVAGQGLEILYQTAVTGASHDAEQCFPPPNCYPGTQIQIPEILKKWINNDNRSTLIYWIYSAAGIGKSAVATILETFAQGTATGHLAGNNIDLAIHQKRNIVHAALEHQFQELIVKPCSRLRSEKWKSLLRLIVIDGLDECLDIASPEHLLSIIQQSKTSMPP</sequence>
<keyword evidence="2" id="KW-1185">Reference proteome</keyword>
<dbReference type="EMBL" id="MU794992">
    <property type="protein sequence ID" value="KAJ3813488.1"/>
    <property type="molecule type" value="Genomic_DNA"/>
</dbReference>
<proteinExistence type="predicted"/>
<organism evidence="1 2">
    <name type="scientific">Lentinula aff. lateritia</name>
    <dbReference type="NCBI Taxonomy" id="2804960"/>
    <lineage>
        <taxon>Eukaryota</taxon>
        <taxon>Fungi</taxon>
        <taxon>Dikarya</taxon>
        <taxon>Basidiomycota</taxon>
        <taxon>Agaricomycotina</taxon>
        <taxon>Agaricomycetes</taxon>
        <taxon>Agaricomycetidae</taxon>
        <taxon>Agaricales</taxon>
        <taxon>Marasmiineae</taxon>
        <taxon>Omphalotaceae</taxon>
        <taxon>Lentinula</taxon>
    </lineage>
</organism>
<name>A0ACC1U919_9AGAR</name>
<comment type="caution">
    <text evidence="1">The sequence shown here is derived from an EMBL/GenBank/DDBJ whole genome shotgun (WGS) entry which is preliminary data.</text>
</comment>
<protein>
    <submittedName>
        <fullName evidence="1">Uncharacterized protein</fullName>
    </submittedName>
</protein>